<keyword evidence="3" id="KW-1185">Reference proteome</keyword>
<evidence type="ECO:0000313" key="3">
    <source>
        <dbReference type="Proteomes" id="UP000002051"/>
    </source>
</evidence>
<dbReference type="SMR" id="G7JP14"/>
<reference evidence="1 3" key="2">
    <citation type="journal article" date="2014" name="BMC Genomics">
        <title>An improved genome release (version Mt4.0) for the model legume Medicago truncatula.</title>
        <authorList>
            <person name="Tang H."/>
            <person name="Krishnakumar V."/>
            <person name="Bidwell S."/>
            <person name="Rosen B."/>
            <person name="Chan A."/>
            <person name="Zhou S."/>
            <person name="Gentzbittel L."/>
            <person name="Childs K.L."/>
            <person name="Yandell M."/>
            <person name="Gundlach H."/>
            <person name="Mayer K.F."/>
            <person name="Schwartz D.C."/>
            <person name="Town C.D."/>
        </authorList>
    </citation>
    <scope>GENOME REANNOTATION</scope>
    <source>
        <strain evidence="2 3">cv. Jemalong A17</strain>
    </source>
</reference>
<gene>
    <name evidence="1" type="ordered locus">MTR_4g015740</name>
</gene>
<evidence type="ECO:0000313" key="2">
    <source>
        <dbReference type="EnsemblPlants" id="AES86868"/>
    </source>
</evidence>
<sequence>MDLISVYPPKIQQVLRLYESYQVTEQLESHKHMNDAPMKPKVDFLRKEINFMWRGDQFSVKTQKRCKEDFDCRIRSCAYPLIPVCIDPFCRCRRASI</sequence>
<evidence type="ECO:0000313" key="1">
    <source>
        <dbReference type="EMBL" id="AES86868.1"/>
    </source>
</evidence>
<name>G7JP14_MEDTR</name>
<reference evidence="1 3" key="1">
    <citation type="journal article" date="2011" name="Nature">
        <title>The Medicago genome provides insight into the evolution of rhizobial symbioses.</title>
        <authorList>
            <person name="Young N.D."/>
            <person name="Debelle F."/>
            <person name="Oldroyd G.E."/>
            <person name="Geurts R."/>
            <person name="Cannon S.B."/>
            <person name="Udvardi M.K."/>
            <person name="Benedito V.A."/>
            <person name="Mayer K.F."/>
            <person name="Gouzy J."/>
            <person name="Schoof H."/>
            <person name="Van de Peer Y."/>
            <person name="Proost S."/>
            <person name="Cook D.R."/>
            <person name="Meyers B.C."/>
            <person name="Spannagl M."/>
            <person name="Cheung F."/>
            <person name="De Mita S."/>
            <person name="Krishnakumar V."/>
            <person name="Gundlach H."/>
            <person name="Zhou S."/>
            <person name="Mudge J."/>
            <person name="Bharti A.K."/>
            <person name="Murray J.D."/>
            <person name="Naoumkina M.A."/>
            <person name="Rosen B."/>
            <person name="Silverstein K.A."/>
            <person name="Tang H."/>
            <person name="Rombauts S."/>
            <person name="Zhao P.X."/>
            <person name="Zhou P."/>
            <person name="Barbe V."/>
            <person name="Bardou P."/>
            <person name="Bechner M."/>
            <person name="Bellec A."/>
            <person name="Berger A."/>
            <person name="Berges H."/>
            <person name="Bidwell S."/>
            <person name="Bisseling T."/>
            <person name="Choisne N."/>
            <person name="Couloux A."/>
            <person name="Denny R."/>
            <person name="Deshpande S."/>
            <person name="Dai X."/>
            <person name="Doyle J.J."/>
            <person name="Dudez A.M."/>
            <person name="Farmer A.D."/>
            <person name="Fouteau S."/>
            <person name="Franken C."/>
            <person name="Gibelin C."/>
            <person name="Gish J."/>
            <person name="Goldstein S."/>
            <person name="Gonzalez A.J."/>
            <person name="Green P.J."/>
            <person name="Hallab A."/>
            <person name="Hartog M."/>
            <person name="Hua A."/>
            <person name="Humphray S.J."/>
            <person name="Jeong D.H."/>
            <person name="Jing Y."/>
            <person name="Jocker A."/>
            <person name="Kenton S.M."/>
            <person name="Kim D.J."/>
            <person name="Klee K."/>
            <person name="Lai H."/>
            <person name="Lang C."/>
            <person name="Lin S."/>
            <person name="Macmil S.L."/>
            <person name="Magdelenat G."/>
            <person name="Matthews L."/>
            <person name="McCorrison J."/>
            <person name="Monaghan E.L."/>
            <person name="Mun J.H."/>
            <person name="Najar F.Z."/>
            <person name="Nicholson C."/>
            <person name="Noirot C."/>
            <person name="O'Bleness M."/>
            <person name="Paule C.R."/>
            <person name="Poulain J."/>
            <person name="Prion F."/>
            <person name="Qin B."/>
            <person name="Qu C."/>
            <person name="Retzel E.F."/>
            <person name="Riddle C."/>
            <person name="Sallet E."/>
            <person name="Samain S."/>
            <person name="Samson N."/>
            <person name="Sanders I."/>
            <person name="Saurat O."/>
            <person name="Scarpelli C."/>
            <person name="Schiex T."/>
            <person name="Segurens B."/>
            <person name="Severin A.J."/>
            <person name="Sherrier D.J."/>
            <person name="Shi R."/>
            <person name="Sims S."/>
            <person name="Singer S.R."/>
            <person name="Sinharoy S."/>
            <person name="Sterck L."/>
            <person name="Viollet A."/>
            <person name="Wang B.B."/>
            <person name="Wang K."/>
            <person name="Wang M."/>
            <person name="Wang X."/>
            <person name="Warfsmann J."/>
            <person name="Weissenbach J."/>
            <person name="White D.D."/>
            <person name="White J.D."/>
            <person name="Wiley G.B."/>
            <person name="Wincker P."/>
            <person name="Xing Y."/>
            <person name="Yang L."/>
            <person name="Yao Z."/>
            <person name="Ying F."/>
            <person name="Zhai J."/>
            <person name="Zhou L."/>
            <person name="Zuber A."/>
            <person name="Denarie J."/>
            <person name="Dixon R.A."/>
            <person name="May G.D."/>
            <person name="Schwartz D.C."/>
            <person name="Rogers J."/>
            <person name="Quetier F."/>
            <person name="Town C.D."/>
            <person name="Roe B.A."/>
        </authorList>
    </citation>
    <scope>NUCLEOTIDE SEQUENCE [LARGE SCALE GENOMIC DNA]</scope>
    <source>
        <strain evidence="1">A17</strain>
        <strain evidence="2 3">cv. Jemalong A17</strain>
    </source>
</reference>
<dbReference type="Proteomes" id="UP000002051">
    <property type="component" value="Chromosome 4"/>
</dbReference>
<dbReference type="PaxDb" id="3880-AES86868"/>
<reference evidence="2" key="3">
    <citation type="submission" date="2015-04" db="UniProtKB">
        <authorList>
            <consortium name="EnsemblPlants"/>
        </authorList>
    </citation>
    <scope>IDENTIFICATION</scope>
    <source>
        <strain evidence="2">cv. Jemalong A17</strain>
    </source>
</reference>
<dbReference type="AlphaFoldDB" id="G7JP14"/>
<dbReference type="HOGENOM" id="CLU_2349944_0_0_1"/>
<protein>
    <submittedName>
        <fullName evidence="1 2">Uncharacterized protein</fullName>
    </submittedName>
</protein>
<proteinExistence type="predicted"/>
<dbReference type="EnsemblPlants" id="AES86868">
    <property type="protein sequence ID" value="AES86868"/>
    <property type="gene ID" value="MTR_4g015740"/>
</dbReference>
<dbReference type="EMBL" id="CM001220">
    <property type="protein sequence ID" value="AES86868.1"/>
    <property type="molecule type" value="Genomic_DNA"/>
</dbReference>
<organism evidence="1 3">
    <name type="scientific">Medicago truncatula</name>
    <name type="common">Barrel medic</name>
    <name type="synonym">Medicago tribuloides</name>
    <dbReference type="NCBI Taxonomy" id="3880"/>
    <lineage>
        <taxon>Eukaryota</taxon>
        <taxon>Viridiplantae</taxon>
        <taxon>Streptophyta</taxon>
        <taxon>Embryophyta</taxon>
        <taxon>Tracheophyta</taxon>
        <taxon>Spermatophyta</taxon>
        <taxon>Magnoliopsida</taxon>
        <taxon>eudicotyledons</taxon>
        <taxon>Gunneridae</taxon>
        <taxon>Pentapetalae</taxon>
        <taxon>rosids</taxon>
        <taxon>fabids</taxon>
        <taxon>Fabales</taxon>
        <taxon>Fabaceae</taxon>
        <taxon>Papilionoideae</taxon>
        <taxon>50 kb inversion clade</taxon>
        <taxon>NPAAA clade</taxon>
        <taxon>Hologalegina</taxon>
        <taxon>IRL clade</taxon>
        <taxon>Trifolieae</taxon>
        <taxon>Medicago</taxon>
    </lineage>
</organism>
<accession>G7JP14</accession>